<comment type="caution">
    <text evidence="1">The sequence shown here is derived from an EMBL/GenBank/DDBJ whole genome shotgun (WGS) entry which is preliminary data.</text>
</comment>
<protein>
    <submittedName>
        <fullName evidence="1">Uncharacterized protein</fullName>
    </submittedName>
</protein>
<gene>
    <name evidence="1" type="ORF">PGT21_029246</name>
    <name evidence="2" type="ORF">PGTUg99_031969</name>
</gene>
<evidence type="ECO:0000313" key="1">
    <source>
        <dbReference type="EMBL" id="KAA1094755.1"/>
    </source>
</evidence>
<keyword evidence="3" id="KW-1185">Reference proteome</keyword>
<evidence type="ECO:0000313" key="2">
    <source>
        <dbReference type="EMBL" id="KAA1121551.1"/>
    </source>
</evidence>
<sequence>MKKPDIGKDMYRKDEWIPSQPDKIGVFYTTSHSRIGLHFPKSSNLQCGFRLAANPSSSSASQDPRS</sequence>
<dbReference type="Proteomes" id="UP000324748">
    <property type="component" value="Unassembled WGS sequence"/>
</dbReference>
<evidence type="ECO:0000313" key="3">
    <source>
        <dbReference type="Proteomes" id="UP000324748"/>
    </source>
</evidence>
<organism evidence="1 3">
    <name type="scientific">Puccinia graminis f. sp. tritici</name>
    <dbReference type="NCBI Taxonomy" id="56615"/>
    <lineage>
        <taxon>Eukaryota</taxon>
        <taxon>Fungi</taxon>
        <taxon>Dikarya</taxon>
        <taxon>Basidiomycota</taxon>
        <taxon>Pucciniomycotina</taxon>
        <taxon>Pucciniomycetes</taxon>
        <taxon>Pucciniales</taxon>
        <taxon>Pucciniaceae</taxon>
        <taxon>Puccinia</taxon>
    </lineage>
</organism>
<dbReference type="EMBL" id="VSWC01000079">
    <property type="protein sequence ID" value="KAA1094755.1"/>
    <property type="molecule type" value="Genomic_DNA"/>
</dbReference>
<evidence type="ECO:0000313" key="4">
    <source>
        <dbReference type="Proteomes" id="UP000325313"/>
    </source>
</evidence>
<proteinExistence type="predicted"/>
<dbReference type="EMBL" id="VDEP01000238">
    <property type="protein sequence ID" value="KAA1121551.1"/>
    <property type="molecule type" value="Genomic_DNA"/>
</dbReference>
<accession>A0A5B0NZQ9</accession>
<reference evidence="3 4" key="1">
    <citation type="submission" date="2019-05" db="EMBL/GenBank/DDBJ databases">
        <title>Emergence of the Ug99 lineage of the wheat stem rust pathogen through somatic hybridization.</title>
        <authorList>
            <person name="Li F."/>
            <person name="Upadhyaya N.M."/>
            <person name="Sperschneider J."/>
            <person name="Matny O."/>
            <person name="Nguyen-Phuc H."/>
            <person name="Mago R."/>
            <person name="Raley C."/>
            <person name="Miller M.E."/>
            <person name="Silverstein K.A.T."/>
            <person name="Henningsen E."/>
            <person name="Hirsch C.D."/>
            <person name="Visser B."/>
            <person name="Pretorius Z.A."/>
            <person name="Steffenson B.J."/>
            <person name="Schwessinger B."/>
            <person name="Dodds P.N."/>
            <person name="Figueroa M."/>
        </authorList>
    </citation>
    <scope>NUCLEOTIDE SEQUENCE [LARGE SCALE GENOMIC DNA]</scope>
    <source>
        <strain evidence="1">21-0</strain>
        <strain evidence="2 4">Ug99</strain>
    </source>
</reference>
<dbReference type="Proteomes" id="UP000325313">
    <property type="component" value="Unassembled WGS sequence"/>
</dbReference>
<name>A0A5B0NZQ9_PUCGR</name>
<dbReference type="AlphaFoldDB" id="A0A5B0NZQ9"/>